<dbReference type="InterPro" id="IPR036188">
    <property type="entry name" value="FAD/NAD-bd_sf"/>
</dbReference>
<feature type="domain" description="FAD/NAD(P)-binding" evidence="6">
    <location>
        <begin position="4"/>
        <end position="121"/>
    </location>
</feature>
<evidence type="ECO:0000256" key="3">
    <source>
        <dbReference type="ARBA" id="ARBA00023002"/>
    </source>
</evidence>
<keyword evidence="4" id="KW-0408">Iron</keyword>
<dbReference type="Proteomes" id="UP000836597">
    <property type="component" value="Chromosome"/>
</dbReference>
<evidence type="ECO:0000313" key="8">
    <source>
        <dbReference type="EMBL" id="CEJ07562.1"/>
    </source>
</evidence>
<keyword evidence="5" id="KW-0411">Iron-sulfur</keyword>
<reference evidence="7" key="2">
    <citation type="submission" date="2020-01" db="EMBL/GenBank/DDBJ databases">
        <authorList>
            <person name="Hornung B."/>
        </authorList>
    </citation>
    <scope>NUCLEOTIDE SEQUENCE</scope>
    <source>
        <strain evidence="7">PacBioINE</strain>
    </source>
</reference>
<keyword evidence="1" id="KW-0004">4Fe-4S</keyword>
<evidence type="ECO:0000313" key="9">
    <source>
        <dbReference type="Proteomes" id="UP001071230"/>
    </source>
</evidence>
<protein>
    <submittedName>
        <fullName evidence="8">CoB--CoM heterodisulfide reductase iron-sulfur subunit A</fullName>
    </submittedName>
    <submittedName>
        <fullName evidence="7">NAD(P)-binding domain protein</fullName>
        <ecNumber evidence="7">1.-.-.-</ecNumber>
    </submittedName>
</protein>
<dbReference type="SUPFAM" id="SSF51905">
    <property type="entry name" value="FAD/NAD(P)-binding domain"/>
    <property type="match status" value="1"/>
</dbReference>
<name>A0A8S0X654_9FIRM</name>
<organism evidence="7">
    <name type="scientific">Acididesulfobacillus acetoxydans</name>
    <dbReference type="NCBI Taxonomy" id="1561005"/>
    <lineage>
        <taxon>Bacteria</taxon>
        <taxon>Bacillati</taxon>
        <taxon>Bacillota</taxon>
        <taxon>Clostridia</taxon>
        <taxon>Eubacteriales</taxon>
        <taxon>Peptococcaceae</taxon>
        <taxon>Acididesulfobacillus</taxon>
    </lineage>
</organism>
<dbReference type="Proteomes" id="UP001071230">
    <property type="component" value="Unassembled WGS sequence"/>
</dbReference>
<dbReference type="Gene3D" id="3.50.50.60">
    <property type="entry name" value="FAD/NAD(P)-binding domain"/>
    <property type="match status" value="2"/>
</dbReference>
<dbReference type="PANTHER" id="PTHR43498:SF1">
    <property type="entry name" value="COB--COM HETERODISULFIDE REDUCTASE IRON-SULFUR SUBUNIT A"/>
    <property type="match status" value="1"/>
</dbReference>
<reference evidence="8" key="1">
    <citation type="submission" date="2014-11" db="EMBL/GenBank/DDBJ databases">
        <authorList>
            <person name="Hornung B.V."/>
        </authorList>
    </citation>
    <scope>NUCLEOTIDE SEQUENCE</scope>
    <source>
        <strain evidence="8">INE</strain>
    </source>
</reference>
<dbReference type="AlphaFoldDB" id="A0A8S0X654"/>
<keyword evidence="9" id="KW-1185">Reference proteome</keyword>
<feature type="domain" description="FAD/NAD(P)-binding" evidence="6">
    <location>
        <begin position="204"/>
        <end position="325"/>
    </location>
</feature>
<dbReference type="GO" id="GO:0051539">
    <property type="term" value="F:4 iron, 4 sulfur cluster binding"/>
    <property type="evidence" value="ECO:0007669"/>
    <property type="project" value="UniProtKB-KW"/>
</dbReference>
<accession>A0A8S0X654</accession>
<evidence type="ECO:0000256" key="1">
    <source>
        <dbReference type="ARBA" id="ARBA00022485"/>
    </source>
</evidence>
<keyword evidence="3 7" id="KW-0560">Oxidoreductase</keyword>
<dbReference type="PANTHER" id="PTHR43498">
    <property type="entry name" value="FERREDOXIN:COB-COM HETERODISULFIDE REDUCTASE SUBUNIT A"/>
    <property type="match status" value="1"/>
</dbReference>
<gene>
    <name evidence="8" type="ORF">DEACI_2028</name>
    <name evidence="7" type="ORF">DEACI_2893</name>
</gene>
<dbReference type="Pfam" id="PF07992">
    <property type="entry name" value="Pyr_redox_2"/>
    <property type="match status" value="2"/>
</dbReference>
<proteinExistence type="predicted"/>
<evidence type="ECO:0000256" key="2">
    <source>
        <dbReference type="ARBA" id="ARBA00022723"/>
    </source>
</evidence>
<keyword evidence="2" id="KW-0479">Metal-binding</keyword>
<dbReference type="InterPro" id="IPR023753">
    <property type="entry name" value="FAD/NAD-binding_dom"/>
</dbReference>
<dbReference type="EMBL" id="CDGJ01000058">
    <property type="protein sequence ID" value="CEJ07562.1"/>
    <property type="molecule type" value="Genomic_DNA"/>
</dbReference>
<dbReference type="EMBL" id="LR746496">
    <property type="protein sequence ID" value="CAA7602220.1"/>
    <property type="molecule type" value="Genomic_DNA"/>
</dbReference>
<dbReference type="GO" id="GO:0046872">
    <property type="term" value="F:metal ion binding"/>
    <property type="evidence" value="ECO:0007669"/>
    <property type="project" value="UniProtKB-KW"/>
</dbReference>
<dbReference type="RefSeq" id="WP_240985625.1">
    <property type="nucleotide sequence ID" value="NZ_CDGJ01000058.1"/>
</dbReference>
<evidence type="ECO:0000256" key="5">
    <source>
        <dbReference type="ARBA" id="ARBA00023014"/>
    </source>
</evidence>
<dbReference type="KEGG" id="aacx:DEACI_2893"/>
<sequence length="337" mass="36111">MAKKTLIIGGGIAGITAAQKIAQNGGTALLIEKEGHLGGNFAKLTYTFPVLADAKGIVTREIKTAEELAGIEILPRTTLESCRGEAGNFTVELGTPSGRRTEQVAAIVVAAGFHYMEPTAYTEYAYGRSAKVVTSLEFEKMAAEGRLPQGPARVVFVHCVGSRDKAKGYRYCSKICCSYSAKHAIMLKQANPEAKAYVFYIDIRALGKGYEEFIREAMEKYNVRYIRGRVAKVIESGDKLLVRAEDSLIGNPVEVEADLVVLASAMEPPQGSRALAGILGIATDEYGFFREAEANVRPCHSSKEGIFLAGSCTQPMEIAAAVAMGGLAASEALILSR</sequence>
<evidence type="ECO:0000256" key="4">
    <source>
        <dbReference type="ARBA" id="ARBA00023004"/>
    </source>
</evidence>
<dbReference type="GO" id="GO:0016491">
    <property type="term" value="F:oxidoreductase activity"/>
    <property type="evidence" value="ECO:0007669"/>
    <property type="project" value="UniProtKB-KW"/>
</dbReference>
<dbReference type="EC" id="1.-.-.-" evidence="7"/>
<dbReference type="InterPro" id="IPR039650">
    <property type="entry name" value="HdrA-like"/>
</dbReference>
<evidence type="ECO:0000313" key="7">
    <source>
        <dbReference type="EMBL" id="CAA7602220.1"/>
    </source>
</evidence>
<evidence type="ECO:0000259" key="6">
    <source>
        <dbReference type="Pfam" id="PF07992"/>
    </source>
</evidence>